<accession>A0A2A9DS41</accession>
<name>A0A2A9DS41_9MICO</name>
<sequence>MTRTRTRRYTLVVVSCLVGVLMLGYAARVAWLFAGATEGDVPSASSIPLPAGSQIVDVSTDCASGGCWSLIDVRPPEGMTPADLARELGIDPQGKISGNLLDPRTIWLRGEQKGGILSIKADYWSSEWTP</sequence>
<reference evidence="1 2" key="1">
    <citation type="submission" date="2017-10" db="EMBL/GenBank/DDBJ databases">
        <title>Sequencing the genomes of 1000 actinobacteria strains.</title>
        <authorList>
            <person name="Klenk H.-P."/>
        </authorList>
    </citation>
    <scope>NUCLEOTIDE SEQUENCE [LARGE SCALE GENOMIC DNA]</scope>
    <source>
        <strain evidence="1 2">DSM 21798</strain>
    </source>
</reference>
<gene>
    <name evidence="1" type="ORF">ATJ78_0517</name>
</gene>
<keyword evidence="2" id="KW-1185">Reference proteome</keyword>
<dbReference type="Proteomes" id="UP000221369">
    <property type="component" value="Unassembled WGS sequence"/>
</dbReference>
<comment type="caution">
    <text evidence="1">The sequence shown here is derived from an EMBL/GenBank/DDBJ whole genome shotgun (WGS) entry which is preliminary data.</text>
</comment>
<dbReference type="AlphaFoldDB" id="A0A2A9DS41"/>
<evidence type="ECO:0000313" key="1">
    <source>
        <dbReference type="EMBL" id="PFG29607.1"/>
    </source>
</evidence>
<evidence type="ECO:0000313" key="2">
    <source>
        <dbReference type="Proteomes" id="UP000221369"/>
    </source>
</evidence>
<dbReference type="RefSeq" id="WP_098406165.1">
    <property type="nucleotide sequence ID" value="NZ_PDJE01000001.1"/>
</dbReference>
<protein>
    <submittedName>
        <fullName evidence="1">Uncharacterized protein</fullName>
    </submittedName>
</protein>
<dbReference type="EMBL" id="PDJE01000001">
    <property type="protein sequence ID" value="PFG29607.1"/>
    <property type="molecule type" value="Genomic_DNA"/>
</dbReference>
<proteinExistence type="predicted"/>
<organism evidence="1 2">
    <name type="scientific">Paramicrobacterium agarici</name>
    <dbReference type="NCBI Taxonomy" id="630514"/>
    <lineage>
        <taxon>Bacteria</taxon>
        <taxon>Bacillati</taxon>
        <taxon>Actinomycetota</taxon>
        <taxon>Actinomycetes</taxon>
        <taxon>Micrococcales</taxon>
        <taxon>Microbacteriaceae</taxon>
        <taxon>Paramicrobacterium</taxon>
    </lineage>
</organism>